<dbReference type="PANTHER" id="PTHR21738:SF0">
    <property type="entry name" value="RIBOSOMAL RNA PROCESSING PROTEIN 36 HOMOLOG"/>
    <property type="match status" value="1"/>
</dbReference>
<reference evidence="12 13" key="1">
    <citation type="submission" date="2023-01" db="EMBL/GenBank/DDBJ databases">
        <title>Analysis of 21 Apiospora genomes using comparative genomics revels a genus with tremendous synthesis potential of carbohydrate active enzymes and secondary metabolites.</title>
        <authorList>
            <person name="Sorensen T."/>
        </authorList>
    </citation>
    <scope>NUCLEOTIDE SEQUENCE [LARGE SCALE GENOMIC DNA]</scope>
    <source>
        <strain evidence="12 13">CBS 135458</strain>
    </source>
</reference>
<keyword evidence="4 10" id="KW-0690">Ribosome biogenesis</keyword>
<comment type="subunit">
    <text evidence="3 10">Associates with 90S and pre-40S pre-ribosomal particles.</text>
</comment>
<evidence type="ECO:0000256" key="8">
    <source>
        <dbReference type="ARBA" id="ARBA00023274"/>
    </source>
</evidence>
<protein>
    <recommendedName>
        <fullName evidence="10">rRNA biogenesis protein RRP36</fullName>
    </recommendedName>
</protein>
<dbReference type="GeneID" id="92093212"/>
<name>A0ABR1UHB3_9PEZI</name>
<proteinExistence type="inferred from homology"/>
<accession>A0ABR1UHB3</accession>
<dbReference type="Proteomes" id="UP001480595">
    <property type="component" value="Unassembled WGS sequence"/>
</dbReference>
<dbReference type="RefSeq" id="XP_066713738.1">
    <property type="nucleotide sequence ID" value="XM_066860149.1"/>
</dbReference>
<feature type="region of interest" description="Disordered" evidence="11">
    <location>
        <begin position="298"/>
        <end position="326"/>
    </location>
</feature>
<feature type="region of interest" description="Disordered" evidence="11">
    <location>
        <begin position="222"/>
        <end position="263"/>
    </location>
</feature>
<feature type="compositionally biased region" description="Basic and acidic residues" evidence="11">
    <location>
        <begin position="222"/>
        <end position="235"/>
    </location>
</feature>
<feature type="compositionally biased region" description="Basic and acidic residues" evidence="11">
    <location>
        <begin position="246"/>
        <end position="263"/>
    </location>
</feature>
<evidence type="ECO:0000256" key="11">
    <source>
        <dbReference type="SAM" id="MobiDB-lite"/>
    </source>
</evidence>
<feature type="region of interest" description="Disordered" evidence="11">
    <location>
        <begin position="176"/>
        <end position="199"/>
    </location>
</feature>
<organism evidence="12 13">
    <name type="scientific">Apiospora phragmitis</name>
    <dbReference type="NCBI Taxonomy" id="2905665"/>
    <lineage>
        <taxon>Eukaryota</taxon>
        <taxon>Fungi</taxon>
        <taxon>Dikarya</taxon>
        <taxon>Ascomycota</taxon>
        <taxon>Pezizomycotina</taxon>
        <taxon>Sordariomycetes</taxon>
        <taxon>Xylariomycetidae</taxon>
        <taxon>Amphisphaeriales</taxon>
        <taxon>Apiosporaceae</taxon>
        <taxon>Apiospora</taxon>
    </lineage>
</organism>
<dbReference type="InterPro" id="IPR009292">
    <property type="entry name" value="RRP36"/>
</dbReference>
<dbReference type="PANTHER" id="PTHR21738">
    <property type="entry name" value="RIBOSOMAL RNA PROCESSING PROTEIN 36 HOMOLOG"/>
    <property type="match status" value="1"/>
</dbReference>
<feature type="compositionally biased region" description="Acidic residues" evidence="11">
    <location>
        <begin position="109"/>
        <end position="122"/>
    </location>
</feature>
<keyword evidence="7 10" id="KW-0539">Nucleus</keyword>
<dbReference type="Pfam" id="PF06102">
    <property type="entry name" value="RRP36"/>
    <property type="match status" value="1"/>
</dbReference>
<keyword evidence="6" id="KW-0175">Coiled coil</keyword>
<gene>
    <name evidence="12" type="ORF">PG994_008740</name>
</gene>
<evidence type="ECO:0000256" key="4">
    <source>
        <dbReference type="ARBA" id="ARBA00022517"/>
    </source>
</evidence>
<evidence type="ECO:0000256" key="6">
    <source>
        <dbReference type="ARBA" id="ARBA00023054"/>
    </source>
</evidence>
<sequence length="326" mass="37491">MERSRSQSSKRKFPFTGLQRRVRARKEEEPEIVDDSNPSEEEVSGDDDDDDQEDSQGSGEDDEDGDEQSGSSEDEEDGQSLDPSQISFGALAKAQASMPKRRKNSRKDEEEDDSDDDSDVSEEDTRGGGGFDGKASERKHALQKRSSKHAPMEVTAKRAVTRKREVVSVPKVVARDPRFGPLGTTAYSRHPNPAMEEEATRRNYAFLDKYREDELAELKKEVKKTRDPAAKEKLQRAVMSMQSRKQMLERRDAERAVVAEHRRQEKELVKQGKQPFYLKKSEQKKRVIMDRFAGMKKGQVDKAIERKRKKLASKERREMPMERRER</sequence>
<evidence type="ECO:0000313" key="13">
    <source>
        <dbReference type="Proteomes" id="UP001480595"/>
    </source>
</evidence>
<keyword evidence="5 10" id="KW-0698">rRNA processing</keyword>
<feature type="compositionally biased region" description="Basic and acidic residues" evidence="11">
    <location>
        <begin position="312"/>
        <end position="326"/>
    </location>
</feature>
<evidence type="ECO:0000256" key="1">
    <source>
        <dbReference type="ARBA" id="ARBA00004604"/>
    </source>
</evidence>
<evidence type="ECO:0000256" key="3">
    <source>
        <dbReference type="ARBA" id="ARBA00011167"/>
    </source>
</evidence>
<evidence type="ECO:0000256" key="5">
    <source>
        <dbReference type="ARBA" id="ARBA00022552"/>
    </source>
</evidence>
<comment type="function">
    <text evidence="9 10">Component of the 90S pre-ribosome involved in the maturation of rRNAs. Required for early cleavages of the pre-RNAs in the 40S ribosomal subunit maturation pathway.</text>
</comment>
<feature type="compositionally biased region" description="Acidic residues" evidence="11">
    <location>
        <begin position="29"/>
        <end position="79"/>
    </location>
</feature>
<evidence type="ECO:0000256" key="2">
    <source>
        <dbReference type="ARBA" id="ARBA00009418"/>
    </source>
</evidence>
<keyword evidence="8 10" id="KW-0687">Ribonucleoprotein</keyword>
<comment type="caution">
    <text evidence="12">The sequence shown here is derived from an EMBL/GenBank/DDBJ whole genome shotgun (WGS) entry which is preliminary data.</text>
</comment>
<evidence type="ECO:0000256" key="10">
    <source>
        <dbReference type="RuleBase" id="RU368027"/>
    </source>
</evidence>
<evidence type="ECO:0000256" key="7">
    <source>
        <dbReference type="ARBA" id="ARBA00023242"/>
    </source>
</evidence>
<comment type="subcellular location">
    <subcellularLocation>
        <location evidence="1 10">Nucleus</location>
        <location evidence="1 10">Nucleolus</location>
    </subcellularLocation>
</comment>
<evidence type="ECO:0000256" key="9">
    <source>
        <dbReference type="ARBA" id="ARBA00025053"/>
    </source>
</evidence>
<dbReference type="EMBL" id="JAQQWL010000009">
    <property type="protein sequence ID" value="KAK8058292.1"/>
    <property type="molecule type" value="Genomic_DNA"/>
</dbReference>
<feature type="region of interest" description="Disordered" evidence="11">
    <location>
        <begin position="1"/>
        <end position="159"/>
    </location>
</feature>
<keyword evidence="13" id="KW-1185">Reference proteome</keyword>
<comment type="similarity">
    <text evidence="2 10">Belongs to the RRP36 family.</text>
</comment>
<evidence type="ECO:0000313" key="12">
    <source>
        <dbReference type="EMBL" id="KAK8058292.1"/>
    </source>
</evidence>